<evidence type="ECO:0000313" key="1">
    <source>
        <dbReference type="EMBL" id="KAG0502983.1"/>
    </source>
</evidence>
<evidence type="ECO:0000313" key="2">
    <source>
        <dbReference type="Proteomes" id="UP000639772"/>
    </source>
</evidence>
<sequence>MMTSRIARSVLLRRLDPRLIYALVAPMTGRVVSSDQIGSSSCISRAFHVRLSRHCCHSLYALSGRPGERGSRKEGRLCRSESSQFESADELLGCGPAQAFQRGWD</sequence>
<protein>
    <submittedName>
        <fullName evidence="1">Uncharacterized protein</fullName>
    </submittedName>
</protein>
<dbReference type="AlphaFoldDB" id="A0A835SFW5"/>
<dbReference type="Proteomes" id="UP000639772">
    <property type="component" value="Chromosome 1"/>
</dbReference>
<comment type="caution">
    <text evidence="1">The sequence shown here is derived from an EMBL/GenBank/DDBJ whole genome shotgun (WGS) entry which is preliminary data.</text>
</comment>
<proteinExistence type="predicted"/>
<gene>
    <name evidence="1" type="ORF">HPP92_003055</name>
</gene>
<accession>A0A835SFW5</accession>
<reference evidence="1 2" key="1">
    <citation type="journal article" date="2020" name="Nat. Food">
        <title>A phased Vanilla planifolia genome enables genetic improvement of flavour and production.</title>
        <authorList>
            <person name="Hasing T."/>
            <person name="Tang H."/>
            <person name="Brym M."/>
            <person name="Khazi F."/>
            <person name="Huang T."/>
            <person name="Chambers A.H."/>
        </authorList>
    </citation>
    <scope>NUCLEOTIDE SEQUENCE [LARGE SCALE GENOMIC DNA]</scope>
    <source>
        <tissue evidence="1">Leaf</tissue>
    </source>
</reference>
<organism evidence="1 2">
    <name type="scientific">Vanilla planifolia</name>
    <name type="common">Vanilla</name>
    <dbReference type="NCBI Taxonomy" id="51239"/>
    <lineage>
        <taxon>Eukaryota</taxon>
        <taxon>Viridiplantae</taxon>
        <taxon>Streptophyta</taxon>
        <taxon>Embryophyta</taxon>
        <taxon>Tracheophyta</taxon>
        <taxon>Spermatophyta</taxon>
        <taxon>Magnoliopsida</taxon>
        <taxon>Liliopsida</taxon>
        <taxon>Asparagales</taxon>
        <taxon>Orchidaceae</taxon>
        <taxon>Vanilloideae</taxon>
        <taxon>Vanilleae</taxon>
        <taxon>Vanilla</taxon>
    </lineage>
</organism>
<dbReference type="EMBL" id="JADCNM010000001">
    <property type="protein sequence ID" value="KAG0502983.1"/>
    <property type="molecule type" value="Genomic_DNA"/>
</dbReference>
<name>A0A835SFW5_VANPL</name>